<comment type="subcellular location">
    <subcellularLocation>
        <location evidence="1 7">Cell outer membrane</location>
        <topology evidence="1 7">Multi-pass membrane protein</topology>
    </subcellularLocation>
</comment>
<dbReference type="NCBIfam" id="TIGR04056">
    <property type="entry name" value="OMP_RagA_SusC"/>
    <property type="match status" value="1"/>
</dbReference>
<reference evidence="9 10" key="1">
    <citation type="submission" date="2019-07" db="EMBL/GenBank/DDBJ databases">
        <title>Hymenobacter sp. straun FUR1 Genome sequencing and assembly.</title>
        <authorList>
            <person name="Chhetri G."/>
        </authorList>
    </citation>
    <scope>NUCLEOTIDE SEQUENCE [LARGE SCALE GENOMIC DNA]</scope>
    <source>
        <strain evidence="9 10">Fur1</strain>
    </source>
</reference>
<keyword evidence="6 7" id="KW-0998">Cell outer membrane</keyword>
<feature type="domain" description="TonB-dependent receptor plug" evidence="8">
    <location>
        <begin position="119"/>
        <end position="237"/>
    </location>
</feature>
<keyword evidence="3 7" id="KW-1134">Transmembrane beta strand</keyword>
<evidence type="ECO:0000313" key="9">
    <source>
        <dbReference type="EMBL" id="TVT40578.1"/>
    </source>
</evidence>
<comment type="caution">
    <text evidence="9">The sequence shown here is derived from an EMBL/GenBank/DDBJ whole genome shotgun (WGS) entry which is preliminary data.</text>
</comment>
<keyword evidence="9" id="KW-0675">Receptor</keyword>
<evidence type="ECO:0000256" key="3">
    <source>
        <dbReference type="ARBA" id="ARBA00022452"/>
    </source>
</evidence>
<dbReference type="GO" id="GO:0009279">
    <property type="term" value="C:cell outer membrane"/>
    <property type="evidence" value="ECO:0007669"/>
    <property type="project" value="UniProtKB-SubCell"/>
</dbReference>
<dbReference type="InterPro" id="IPR037066">
    <property type="entry name" value="Plug_dom_sf"/>
</dbReference>
<evidence type="ECO:0000313" key="10">
    <source>
        <dbReference type="Proteomes" id="UP000317624"/>
    </source>
</evidence>
<dbReference type="EMBL" id="VMRJ01000003">
    <property type="protein sequence ID" value="TVT40578.1"/>
    <property type="molecule type" value="Genomic_DNA"/>
</dbReference>
<accession>A0A558BVN8</accession>
<dbReference type="RefSeq" id="WP_144848707.1">
    <property type="nucleotide sequence ID" value="NZ_VMRJ01000003.1"/>
</dbReference>
<keyword evidence="10" id="KW-1185">Reference proteome</keyword>
<evidence type="ECO:0000256" key="2">
    <source>
        <dbReference type="ARBA" id="ARBA00022448"/>
    </source>
</evidence>
<proteinExistence type="inferred from homology"/>
<dbReference type="PROSITE" id="PS52016">
    <property type="entry name" value="TONB_DEPENDENT_REC_3"/>
    <property type="match status" value="1"/>
</dbReference>
<dbReference type="Gene3D" id="2.40.170.20">
    <property type="entry name" value="TonB-dependent receptor, beta-barrel domain"/>
    <property type="match status" value="1"/>
</dbReference>
<sequence length="1028" mass="109622">MRKSYFTHFRLLLLLLGWLLAFPGLAQNRSVSGRVLASDGGALPGVTILEKGTTNGVTTGADGRYTLGVQPGATLIFSSVGFVTKSLAVGSQNTVDVTLDASTTDLGEAVVVGYGTQTKADLTGSVATLSSKDVGNQPVQSFEQSIQGKAAGVFIENSSGKLGQGIRVRVRGVSSISGGTQPLYVVDGVPVVADNLSSTTAATNPIADINPTDIESISILKDASASAIYGSRATNGVVLITTKRGKVGATRFNVGVQAGWSEPTHKREFLNSQEYVSLITEALTNRGGTFAVPANITARLSGYAGGVDPLSYDTNWQDQVLQKAGFQQYDLNASGGTDKTRFYLSGQYSNQKGIIVSNQYERMATRFNLDHQATERLSFGINLTATRSVNNRVPNDNAFSTPMQIVALAPITPLIDPRSGQVSGALDPSTGLPNTGFPFYYNPLLSIQGGTYVTTVYRLLGNVYAQLNLAKGLIFRSELGTDVLNQNEEQYLSRLTSRNTGNTNGYGYNANQTNAKVVVNNYFSYKNTFADNHSVELTLGTSYENARINGNSVTGTQFPSDSYRTLDAAAQITAGSSFTTSNALVSYFARGSYAFAGKYLVGASARLDGSSRFGAGRRYGIFPAGSLGWLISEEDFLKGNKTLSLLKIRASVGKTGNQNFGNFASRSLFAGTGYVGTPGQRPSQLGNDFLSWESTVQYDVGLEYGFLDNRISGEVDIYRKNTTGLLLSQPVPGTAGFSSINRNVGSLRNQGIELTLTTRNFVGDFAWTTSVNASVNRNKIMDLAGPDILGSALNRAQAGQPLGTFVGPEYAGVDPANGNALYYLNTTNTDGTLNRNTTTNINQAANVPIGNPNPTWTGGITNTFSYKGIDLSATLVGVFGNQIYDSAGPYFSTGFNNGFDNQTRDQLNRWQKPGDITNVPKAVYGGGIGTGASSRFVQNGDYGRLRSVVLGYNLPSSLAKRGFLQSARIFLQGYNLLTFTKYTGWDPEVSSDYVTGTGNTSSNNISQGISFYTAPQARTYTLGINLGF</sequence>
<keyword evidence="4 7" id="KW-0812">Transmembrane</keyword>
<dbReference type="InterPro" id="IPR012910">
    <property type="entry name" value="Plug_dom"/>
</dbReference>
<evidence type="ECO:0000256" key="5">
    <source>
        <dbReference type="ARBA" id="ARBA00023136"/>
    </source>
</evidence>
<keyword evidence="2 7" id="KW-0813">Transport</keyword>
<gene>
    <name evidence="9" type="ORF">FNT36_13990</name>
</gene>
<dbReference type="InterPro" id="IPR008969">
    <property type="entry name" value="CarboxyPept-like_regulatory"/>
</dbReference>
<dbReference type="Gene3D" id="2.170.130.10">
    <property type="entry name" value="TonB-dependent receptor, plug domain"/>
    <property type="match status" value="1"/>
</dbReference>
<evidence type="ECO:0000256" key="1">
    <source>
        <dbReference type="ARBA" id="ARBA00004571"/>
    </source>
</evidence>
<dbReference type="InterPro" id="IPR023997">
    <property type="entry name" value="TonB-dep_OMP_SusC/RagA_CS"/>
</dbReference>
<dbReference type="OrthoDB" id="9816550at2"/>
<dbReference type="Gene3D" id="2.60.40.1120">
    <property type="entry name" value="Carboxypeptidase-like, regulatory domain"/>
    <property type="match status" value="1"/>
</dbReference>
<dbReference type="InterPro" id="IPR036942">
    <property type="entry name" value="Beta-barrel_TonB_sf"/>
</dbReference>
<dbReference type="Pfam" id="PF13715">
    <property type="entry name" value="CarbopepD_reg_2"/>
    <property type="match status" value="1"/>
</dbReference>
<evidence type="ECO:0000259" key="8">
    <source>
        <dbReference type="Pfam" id="PF07715"/>
    </source>
</evidence>
<dbReference type="NCBIfam" id="TIGR04057">
    <property type="entry name" value="SusC_RagA_signa"/>
    <property type="match status" value="1"/>
</dbReference>
<dbReference type="Pfam" id="PF07715">
    <property type="entry name" value="Plug"/>
    <property type="match status" value="1"/>
</dbReference>
<evidence type="ECO:0000256" key="4">
    <source>
        <dbReference type="ARBA" id="ARBA00022692"/>
    </source>
</evidence>
<dbReference type="AlphaFoldDB" id="A0A558BVN8"/>
<dbReference type="Proteomes" id="UP000317624">
    <property type="component" value="Unassembled WGS sequence"/>
</dbReference>
<protein>
    <submittedName>
        <fullName evidence="9">TonB-dependent receptor</fullName>
    </submittedName>
</protein>
<organism evidence="9 10">
    <name type="scientific">Hymenobacter setariae</name>
    <dbReference type="NCBI Taxonomy" id="2594794"/>
    <lineage>
        <taxon>Bacteria</taxon>
        <taxon>Pseudomonadati</taxon>
        <taxon>Bacteroidota</taxon>
        <taxon>Cytophagia</taxon>
        <taxon>Cytophagales</taxon>
        <taxon>Hymenobacteraceae</taxon>
        <taxon>Hymenobacter</taxon>
    </lineage>
</organism>
<comment type="similarity">
    <text evidence="7">Belongs to the TonB-dependent receptor family.</text>
</comment>
<dbReference type="SUPFAM" id="SSF56935">
    <property type="entry name" value="Porins"/>
    <property type="match status" value="1"/>
</dbReference>
<keyword evidence="5 7" id="KW-0472">Membrane</keyword>
<name>A0A558BVN8_9BACT</name>
<dbReference type="InterPro" id="IPR039426">
    <property type="entry name" value="TonB-dep_rcpt-like"/>
</dbReference>
<dbReference type="SUPFAM" id="SSF49464">
    <property type="entry name" value="Carboxypeptidase regulatory domain-like"/>
    <property type="match status" value="1"/>
</dbReference>
<evidence type="ECO:0000256" key="7">
    <source>
        <dbReference type="PROSITE-ProRule" id="PRU01360"/>
    </source>
</evidence>
<dbReference type="InterPro" id="IPR023996">
    <property type="entry name" value="TonB-dep_OMP_SusC/RagA"/>
</dbReference>
<evidence type="ECO:0000256" key="6">
    <source>
        <dbReference type="ARBA" id="ARBA00023237"/>
    </source>
</evidence>